<reference evidence="4" key="1">
    <citation type="submission" date="2023-07" db="EMBL/GenBank/DDBJ databases">
        <title>30 novel species of actinomycetes from the DSMZ collection.</title>
        <authorList>
            <person name="Nouioui I."/>
        </authorList>
    </citation>
    <scope>NUCLEOTIDE SEQUENCE [LARGE SCALE GENOMIC DNA]</scope>
    <source>
        <strain evidence="4">DSM 41982</strain>
    </source>
</reference>
<evidence type="ECO:0000313" key="4">
    <source>
        <dbReference type="Proteomes" id="UP001183607"/>
    </source>
</evidence>
<dbReference type="Proteomes" id="UP001183610">
    <property type="component" value="Unassembled WGS sequence"/>
</dbReference>
<dbReference type="GO" id="GO:0016301">
    <property type="term" value="F:kinase activity"/>
    <property type="evidence" value="ECO:0007669"/>
    <property type="project" value="UniProtKB-KW"/>
</dbReference>
<accession>A0ABD5EDE1</accession>
<keyword evidence="3" id="KW-0808">Transferase</keyword>
<name>A0ABD5EDE1_9ACTN</name>
<keyword evidence="5" id="KW-1185">Reference proteome</keyword>
<organism evidence="3 4">
    <name type="scientific">Streptomyces evansiae</name>
    <dbReference type="NCBI Taxonomy" id="3075535"/>
    <lineage>
        <taxon>Bacteria</taxon>
        <taxon>Bacillati</taxon>
        <taxon>Actinomycetota</taxon>
        <taxon>Actinomycetes</taxon>
        <taxon>Kitasatosporales</taxon>
        <taxon>Streptomycetaceae</taxon>
        <taxon>Streptomyces</taxon>
    </lineage>
</organism>
<sequence length="219" mass="22897">MAWNANVLFFSFPDPSDTYAAFHDAEETEEVSRAAVLERANDGTLSVTETYAPAEFLTTGAGGVVGALLGVLAGPVGVLFGWTAGTLFGLAATGEEEAGEVDALTVLSRGLPDGSNVLIVAVNDERDPAVADALAARYRGRVLRVPAGVVGEEVRAAQEAADEAARGARAKVREERRAEARERAEDFRARTAAFFRGDHRQARGGPSGPARGERAADGA</sequence>
<proteinExistence type="predicted"/>
<keyword evidence="3" id="KW-0418">Kinase</keyword>
<evidence type="ECO:0000313" key="5">
    <source>
        <dbReference type="Proteomes" id="UP001183610"/>
    </source>
</evidence>
<feature type="region of interest" description="Disordered" evidence="1">
    <location>
        <begin position="189"/>
        <end position="219"/>
    </location>
</feature>
<evidence type="ECO:0000313" key="3">
    <source>
        <dbReference type="EMBL" id="MDT0419217.1"/>
    </source>
</evidence>
<comment type="caution">
    <text evidence="3">The sequence shown here is derived from an EMBL/GenBank/DDBJ whole genome shotgun (WGS) entry which is preliminary data.</text>
</comment>
<reference evidence="3" key="2">
    <citation type="submission" date="2024-03" db="EMBL/GenBank/DDBJ databases">
        <title>30 novel species of actinomycetes from the DSMZ collection.</title>
        <authorList>
            <person name="Nouioui I."/>
        </authorList>
    </citation>
    <scope>NUCLEOTIDE SEQUENCE</scope>
    <source>
        <strain evidence="2 5">DSM 41979</strain>
        <strain evidence="3">DSM 41982</strain>
    </source>
</reference>
<evidence type="ECO:0000256" key="1">
    <source>
        <dbReference type="SAM" id="MobiDB-lite"/>
    </source>
</evidence>
<dbReference type="RefSeq" id="WP_010279189.1">
    <property type="nucleotide sequence ID" value="NZ_JAVRER010000067.1"/>
</dbReference>
<protein>
    <submittedName>
        <fullName evidence="3">Histidine kinase</fullName>
    </submittedName>
</protein>
<dbReference type="EMBL" id="JAVRET010000157">
    <property type="protein sequence ID" value="MDT0413592.1"/>
    <property type="molecule type" value="Genomic_DNA"/>
</dbReference>
<evidence type="ECO:0000313" key="2">
    <source>
        <dbReference type="EMBL" id="MDT0413592.1"/>
    </source>
</evidence>
<dbReference type="Proteomes" id="UP001183607">
    <property type="component" value="Unassembled WGS sequence"/>
</dbReference>
<dbReference type="EMBL" id="JAVRER010000067">
    <property type="protein sequence ID" value="MDT0419217.1"/>
    <property type="molecule type" value="Genomic_DNA"/>
</dbReference>
<gene>
    <name evidence="3" type="ORF">RM574_27430</name>
    <name evidence="2" type="ORF">RM698_31750</name>
</gene>
<dbReference type="AlphaFoldDB" id="A0ABD5EDE1"/>